<dbReference type="PANTHER" id="PTHR48060:SF21">
    <property type="entry name" value="L DOMAIN-LIKE PROTEIN"/>
    <property type="match status" value="1"/>
</dbReference>
<evidence type="ECO:0000313" key="8">
    <source>
        <dbReference type="EMBL" id="CAK9154908.1"/>
    </source>
</evidence>
<sequence length="331" mass="37021">MMLLLLFFLLFPGHFPAGERCNPEDKAALLEFKNSLSNPDLLPSWDPNSDCCGWYVVECDETTNFVTSLTILGSLSGTIPPAIAKMTHLQFLRFHKNPLLVGEIPPAIGELSQLDFLEISWSNLSGPIPHFLAYLKKLRFLDLSFNKLFGSIPPSLSTLPIIFSIDLSRNRLTGPVPESFGHFPDSGTTLALDLSHNNLSGEIPPSLANVNFSRINLSRNNFSGDGSMLFGANKATVILVISRNNFEFDFSKVRFMKPLVTLDISHNMIYGRIPTQITESILLQELNVTYNRLCGEIPTGWKLKYRQEGFDNSSFFRNRCLCGMPLNPCKP</sequence>
<evidence type="ECO:0000256" key="6">
    <source>
        <dbReference type="SAM" id="SignalP"/>
    </source>
</evidence>
<dbReference type="Gene3D" id="3.80.10.10">
    <property type="entry name" value="Ribonuclease Inhibitor"/>
    <property type="match status" value="1"/>
</dbReference>
<dbReference type="InterPro" id="IPR001611">
    <property type="entry name" value="Leu-rich_rpt"/>
</dbReference>
<keyword evidence="5" id="KW-0472">Membrane</keyword>
<dbReference type="AlphaFoldDB" id="A0ABC8SCH2"/>
<dbReference type="EMBL" id="CAUOFW020002602">
    <property type="protein sequence ID" value="CAK9154908.1"/>
    <property type="molecule type" value="Genomic_DNA"/>
</dbReference>
<dbReference type="InterPro" id="IPR013210">
    <property type="entry name" value="LRR_N_plant-typ"/>
</dbReference>
<keyword evidence="4" id="KW-0677">Repeat</keyword>
<name>A0ABC8SCH2_9AQUA</name>
<dbReference type="PANTHER" id="PTHR48060">
    <property type="entry name" value="DNA DAMAGE-REPAIR/TOLERATION PROTEIN DRT100"/>
    <property type="match status" value="1"/>
</dbReference>
<evidence type="ECO:0000259" key="7">
    <source>
        <dbReference type="Pfam" id="PF08263"/>
    </source>
</evidence>
<keyword evidence="2" id="KW-0433">Leucine-rich repeat</keyword>
<keyword evidence="9" id="KW-1185">Reference proteome</keyword>
<dbReference type="Pfam" id="PF00560">
    <property type="entry name" value="LRR_1"/>
    <property type="match status" value="3"/>
</dbReference>
<dbReference type="GO" id="GO:0016020">
    <property type="term" value="C:membrane"/>
    <property type="evidence" value="ECO:0007669"/>
    <property type="project" value="UniProtKB-SubCell"/>
</dbReference>
<evidence type="ECO:0000313" key="9">
    <source>
        <dbReference type="Proteomes" id="UP001642360"/>
    </source>
</evidence>
<comment type="subcellular location">
    <subcellularLocation>
        <location evidence="1">Membrane</location>
    </subcellularLocation>
</comment>
<feature type="chain" id="PRO_5044829425" description="Leucine-rich repeat-containing N-terminal plant-type domain-containing protein" evidence="6">
    <location>
        <begin position="18"/>
        <end position="331"/>
    </location>
</feature>
<evidence type="ECO:0000256" key="2">
    <source>
        <dbReference type="ARBA" id="ARBA00022614"/>
    </source>
</evidence>
<evidence type="ECO:0000256" key="1">
    <source>
        <dbReference type="ARBA" id="ARBA00004370"/>
    </source>
</evidence>
<organism evidence="8 9">
    <name type="scientific">Ilex paraguariensis</name>
    <name type="common">yerba mate</name>
    <dbReference type="NCBI Taxonomy" id="185542"/>
    <lineage>
        <taxon>Eukaryota</taxon>
        <taxon>Viridiplantae</taxon>
        <taxon>Streptophyta</taxon>
        <taxon>Embryophyta</taxon>
        <taxon>Tracheophyta</taxon>
        <taxon>Spermatophyta</taxon>
        <taxon>Magnoliopsida</taxon>
        <taxon>eudicotyledons</taxon>
        <taxon>Gunneridae</taxon>
        <taxon>Pentapetalae</taxon>
        <taxon>asterids</taxon>
        <taxon>campanulids</taxon>
        <taxon>Aquifoliales</taxon>
        <taxon>Aquifoliaceae</taxon>
        <taxon>Ilex</taxon>
    </lineage>
</organism>
<protein>
    <recommendedName>
        <fullName evidence="7">Leucine-rich repeat-containing N-terminal plant-type domain-containing protein</fullName>
    </recommendedName>
</protein>
<dbReference type="SUPFAM" id="SSF52058">
    <property type="entry name" value="L domain-like"/>
    <property type="match status" value="1"/>
</dbReference>
<evidence type="ECO:0000256" key="4">
    <source>
        <dbReference type="ARBA" id="ARBA00022737"/>
    </source>
</evidence>
<dbReference type="InterPro" id="IPR032675">
    <property type="entry name" value="LRR_dom_sf"/>
</dbReference>
<keyword evidence="3 6" id="KW-0732">Signal</keyword>
<proteinExistence type="predicted"/>
<dbReference type="Proteomes" id="UP001642360">
    <property type="component" value="Unassembled WGS sequence"/>
</dbReference>
<evidence type="ECO:0000256" key="5">
    <source>
        <dbReference type="ARBA" id="ARBA00023136"/>
    </source>
</evidence>
<dbReference type="InterPro" id="IPR053211">
    <property type="entry name" value="DNA_repair-toleration"/>
</dbReference>
<dbReference type="Pfam" id="PF08263">
    <property type="entry name" value="LRRNT_2"/>
    <property type="match status" value="1"/>
</dbReference>
<accession>A0ABC8SCH2</accession>
<gene>
    <name evidence="8" type="ORF">ILEXP_LOCUS23264</name>
</gene>
<comment type="caution">
    <text evidence="8">The sequence shown here is derived from an EMBL/GenBank/DDBJ whole genome shotgun (WGS) entry which is preliminary data.</text>
</comment>
<dbReference type="FunFam" id="3.80.10.10:FF:000400">
    <property type="entry name" value="Nuclear pore complex protein NUP107"/>
    <property type="match status" value="1"/>
</dbReference>
<feature type="signal peptide" evidence="6">
    <location>
        <begin position="1"/>
        <end position="17"/>
    </location>
</feature>
<evidence type="ECO:0000256" key="3">
    <source>
        <dbReference type="ARBA" id="ARBA00022729"/>
    </source>
</evidence>
<feature type="domain" description="Leucine-rich repeat-containing N-terminal plant-type" evidence="7">
    <location>
        <begin position="23"/>
        <end position="60"/>
    </location>
</feature>
<reference evidence="8 9" key="1">
    <citation type="submission" date="2024-02" db="EMBL/GenBank/DDBJ databases">
        <authorList>
            <person name="Vignale AGUSTIN F."/>
            <person name="Sosa J E."/>
            <person name="Modenutti C."/>
        </authorList>
    </citation>
    <scope>NUCLEOTIDE SEQUENCE [LARGE SCALE GENOMIC DNA]</scope>
</reference>